<dbReference type="SMART" id="SM00028">
    <property type="entry name" value="TPR"/>
    <property type="match status" value="2"/>
</dbReference>
<dbReference type="PROSITE" id="PS50005">
    <property type="entry name" value="TPR"/>
    <property type="match status" value="1"/>
</dbReference>
<sequence>MASSSTTAHAASSAVSDKKDTPQERLAAVLEDPRYKQGVALCKRGQFDEALEFLGSCVALAASEDDVSLAAAPVYFAYGDALLSKAEESVDLFGAAMTAAKEKVGEEEEGEEEAEEECEGQGSTSDAAATSSSNVANSSNNGVAMAGGASCKKAAATVSSKAIGETAYEDGDSGGEITKVGIPEDVQDDLEVAWENLEASRVIYHKHEDMVDPLKLGEVYLRLGDLQKANGNFTQAVDDYLRSLEIYGKVCDEDSRVIADLHYQLAMMYIYASVEEEQAVTLKSKALEHYIQCARVFEILVEKARKAAATAGKLGDGEEDGSSFPKEGRKEGEDAVKSPPPPPKSTPAEDLKEFEEILAELRETIEATRQELSAAGSVAKAPGPVTTIGFGQPLASSLGPPAAHGEAKGISSNGSGGGAAHLKGQSEKMGPRTLDGGQASVATTAAVNVMAVKKKTKSLGPTASSSPREPSAGLSVAAAGKMEAKKNDLEPLSEEKMSPKKRLVTEQTEGPAELPVSKEARFE</sequence>
<dbReference type="SUPFAM" id="SSF48452">
    <property type="entry name" value="TPR-like"/>
    <property type="match status" value="1"/>
</dbReference>
<evidence type="ECO:0000313" key="11">
    <source>
        <dbReference type="Proteomes" id="UP000355283"/>
    </source>
</evidence>
<evidence type="ECO:0000256" key="7">
    <source>
        <dbReference type="SAM" id="Coils"/>
    </source>
</evidence>
<dbReference type="GO" id="GO:0005654">
    <property type="term" value="C:nucleoplasm"/>
    <property type="evidence" value="ECO:0007669"/>
    <property type="project" value="TreeGrafter"/>
</dbReference>
<organism evidence="10 11">
    <name type="scientific">Nannochloropsis salina CCMP1776</name>
    <dbReference type="NCBI Taxonomy" id="1027361"/>
    <lineage>
        <taxon>Eukaryota</taxon>
        <taxon>Sar</taxon>
        <taxon>Stramenopiles</taxon>
        <taxon>Ochrophyta</taxon>
        <taxon>Eustigmatophyceae</taxon>
        <taxon>Eustigmatales</taxon>
        <taxon>Monodopsidaceae</taxon>
        <taxon>Microchloropsis</taxon>
        <taxon>Microchloropsis salina</taxon>
    </lineage>
</organism>
<gene>
    <name evidence="10" type="ORF">NSK_004245</name>
</gene>
<feature type="domain" description="Tetratricopeptide SHNi-TPR" evidence="9">
    <location>
        <begin position="218"/>
        <end position="250"/>
    </location>
</feature>
<keyword evidence="3" id="KW-0677">Repeat</keyword>
<accession>A0A4D9D061</accession>
<name>A0A4D9D061_9STRA</name>
<dbReference type="InterPro" id="IPR051730">
    <property type="entry name" value="NASP-like"/>
</dbReference>
<evidence type="ECO:0000259" key="9">
    <source>
        <dbReference type="Pfam" id="PF10516"/>
    </source>
</evidence>
<evidence type="ECO:0000256" key="8">
    <source>
        <dbReference type="SAM" id="MobiDB-lite"/>
    </source>
</evidence>
<comment type="caution">
    <text evidence="10">The sequence shown here is derived from an EMBL/GenBank/DDBJ whole genome shotgun (WGS) entry which is preliminary data.</text>
</comment>
<dbReference type="GO" id="GO:0042393">
    <property type="term" value="F:histone binding"/>
    <property type="evidence" value="ECO:0007669"/>
    <property type="project" value="TreeGrafter"/>
</dbReference>
<feature type="coiled-coil region" evidence="7">
    <location>
        <begin position="351"/>
        <end position="378"/>
    </location>
</feature>
<feature type="repeat" description="TPR" evidence="6">
    <location>
        <begin position="217"/>
        <end position="250"/>
    </location>
</feature>
<dbReference type="InterPro" id="IPR019734">
    <property type="entry name" value="TPR_rpt"/>
</dbReference>
<evidence type="ECO:0000256" key="3">
    <source>
        <dbReference type="ARBA" id="ARBA00022737"/>
    </source>
</evidence>
<feature type="region of interest" description="Disordered" evidence="8">
    <location>
        <begin position="456"/>
        <end position="523"/>
    </location>
</feature>
<dbReference type="InterPro" id="IPR019544">
    <property type="entry name" value="Tetratricopeptide_SHNi-TPR_dom"/>
</dbReference>
<evidence type="ECO:0000313" key="10">
    <source>
        <dbReference type="EMBL" id="TFJ84254.1"/>
    </source>
</evidence>
<evidence type="ECO:0000256" key="2">
    <source>
        <dbReference type="ARBA" id="ARBA00008402"/>
    </source>
</evidence>
<dbReference type="Pfam" id="PF10516">
    <property type="entry name" value="SHNi-TPR"/>
    <property type="match status" value="1"/>
</dbReference>
<evidence type="ECO:0000256" key="6">
    <source>
        <dbReference type="PROSITE-ProRule" id="PRU00339"/>
    </source>
</evidence>
<dbReference type="InterPro" id="IPR011990">
    <property type="entry name" value="TPR-like_helical_dom_sf"/>
</dbReference>
<feature type="compositionally biased region" description="Low complexity" evidence="8">
    <location>
        <begin position="120"/>
        <end position="136"/>
    </location>
</feature>
<dbReference type="GO" id="GO:0006335">
    <property type="term" value="P:DNA replication-dependent chromatin assembly"/>
    <property type="evidence" value="ECO:0007669"/>
    <property type="project" value="TreeGrafter"/>
</dbReference>
<feature type="compositionally biased region" description="Acidic residues" evidence="8">
    <location>
        <begin position="105"/>
        <end position="119"/>
    </location>
</feature>
<feature type="compositionally biased region" description="Low complexity" evidence="8">
    <location>
        <begin position="1"/>
        <end position="14"/>
    </location>
</feature>
<dbReference type="GO" id="GO:0034080">
    <property type="term" value="P:CENP-A containing chromatin assembly"/>
    <property type="evidence" value="ECO:0007669"/>
    <property type="project" value="TreeGrafter"/>
</dbReference>
<dbReference type="Proteomes" id="UP000355283">
    <property type="component" value="Unassembled WGS sequence"/>
</dbReference>
<comment type="similarity">
    <text evidence="2">Belongs to the NASP family.</text>
</comment>
<dbReference type="OrthoDB" id="5587616at2759"/>
<reference evidence="10 11" key="1">
    <citation type="submission" date="2019-01" db="EMBL/GenBank/DDBJ databases">
        <title>Nuclear Genome Assembly of the Microalgal Biofuel strain Nannochloropsis salina CCMP1776.</title>
        <authorList>
            <person name="Hovde B."/>
        </authorList>
    </citation>
    <scope>NUCLEOTIDE SEQUENCE [LARGE SCALE GENOMIC DNA]</scope>
    <source>
        <strain evidence="10 11">CCMP1776</strain>
    </source>
</reference>
<keyword evidence="5" id="KW-0539">Nucleus</keyword>
<dbReference type="AlphaFoldDB" id="A0A4D9D061"/>
<feature type="region of interest" description="Disordered" evidence="8">
    <location>
        <begin position="396"/>
        <end position="439"/>
    </location>
</feature>
<evidence type="ECO:0000256" key="1">
    <source>
        <dbReference type="ARBA" id="ARBA00004123"/>
    </source>
</evidence>
<proteinExistence type="inferred from homology"/>
<feature type="region of interest" description="Disordered" evidence="8">
    <location>
        <begin position="101"/>
        <end position="136"/>
    </location>
</feature>
<protein>
    <recommendedName>
        <fullName evidence="9">Tetratricopeptide SHNi-TPR domain-containing protein</fullName>
    </recommendedName>
</protein>
<keyword evidence="4 6" id="KW-0802">TPR repeat</keyword>
<evidence type="ECO:0000256" key="4">
    <source>
        <dbReference type="ARBA" id="ARBA00022803"/>
    </source>
</evidence>
<feature type="compositionally biased region" description="Basic and acidic residues" evidence="8">
    <location>
        <begin position="326"/>
        <end position="336"/>
    </location>
</feature>
<keyword evidence="11" id="KW-1185">Reference proteome</keyword>
<dbReference type="PANTHER" id="PTHR15081">
    <property type="entry name" value="NUCLEAR AUTOANTIGENIC SPERM PROTEIN NASP -RELATED"/>
    <property type="match status" value="1"/>
</dbReference>
<feature type="region of interest" description="Disordered" evidence="8">
    <location>
        <begin position="1"/>
        <end position="23"/>
    </location>
</feature>
<feature type="compositionally biased region" description="Basic and acidic residues" evidence="8">
    <location>
        <begin position="482"/>
        <end position="498"/>
    </location>
</feature>
<keyword evidence="7" id="KW-0175">Coiled coil</keyword>
<dbReference type="PANTHER" id="PTHR15081:SF1">
    <property type="entry name" value="NUCLEAR AUTOANTIGENIC SPERM PROTEIN"/>
    <property type="match status" value="1"/>
</dbReference>
<evidence type="ECO:0000256" key="5">
    <source>
        <dbReference type="ARBA" id="ARBA00023242"/>
    </source>
</evidence>
<dbReference type="EMBL" id="SDOX01000019">
    <property type="protein sequence ID" value="TFJ84254.1"/>
    <property type="molecule type" value="Genomic_DNA"/>
</dbReference>
<feature type="region of interest" description="Disordered" evidence="8">
    <location>
        <begin position="310"/>
        <end position="350"/>
    </location>
</feature>
<feature type="compositionally biased region" description="Polar residues" evidence="8">
    <location>
        <begin position="459"/>
        <end position="468"/>
    </location>
</feature>
<dbReference type="Gene3D" id="1.25.40.10">
    <property type="entry name" value="Tetratricopeptide repeat domain"/>
    <property type="match status" value="1"/>
</dbReference>
<comment type="subcellular location">
    <subcellularLocation>
        <location evidence="1">Nucleus</location>
    </subcellularLocation>
</comment>